<evidence type="ECO:0000256" key="1">
    <source>
        <dbReference type="ARBA" id="ARBA00022723"/>
    </source>
</evidence>
<dbReference type="PANTHER" id="PTHR46806:SF10">
    <property type="entry name" value="COAGULATION FACTOR V"/>
    <property type="match status" value="1"/>
</dbReference>
<dbReference type="InterPro" id="IPR008972">
    <property type="entry name" value="Cupredoxin"/>
</dbReference>
<dbReference type="InterPro" id="IPR050633">
    <property type="entry name" value="Neuropilin_MCO_CoagFactor"/>
</dbReference>
<dbReference type="CDD" id="cd00057">
    <property type="entry name" value="FA58C"/>
    <property type="match status" value="2"/>
</dbReference>
<dbReference type="PROSITE" id="PS50022">
    <property type="entry name" value="FA58C_3"/>
    <property type="match status" value="2"/>
</dbReference>
<protein>
    <recommendedName>
        <fullName evidence="4">F5/8 type C domain-containing protein</fullName>
    </recommendedName>
</protein>
<dbReference type="GO" id="GO:0005576">
    <property type="term" value="C:extracellular region"/>
    <property type="evidence" value="ECO:0007669"/>
    <property type="project" value="UniProtKB-ARBA"/>
</dbReference>
<dbReference type="InterPro" id="IPR008979">
    <property type="entry name" value="Galactose-bd-like_sf"/>
</dbReference>
<evidence type="ECO:0000259" key="4">
    <source>
        <dbReference type="PROSITE" id="PS50022"/>
    </source>
</evidence>
<comment type="caution">
    <text evidence="5">The sequence shown here is derived from an EMBL/GenBank/DDBJ whole genome shotgun (WGS) entry which is preliminary data.</text>
</comment>
<evidence type="ECO:0000256" key="3">
    <source>
        <dbReference type="ARBA" id="ARBA00023157"/>
    </source>
</evidence>
<proteinExistence type="predicted"/>
<dbReference type="GO" id="GO:0038023">
    <property type="term" value="F:signaling receptor activity"/>
    <property type="evidence" value="ECO:0007669"/>
    <property type="project" value="TreeGrafter"/>
</dbReference>
<accession>A0AAV7CXL3</accession>
<dbReference type="Gene3D" id="2.60.40.420">
    <property type="entry name" value="Cupredoxins - blue copper proteins"/>
    <property type="match status" value="1"/>
</dbReference>
<dbReference type="SUPFAM" id="SSF49503">
    <property type="entry name" value="Cupredoxins"/>
    <property type="match status" value="1"/>
</dbReference>
<dbReference type="SUPFAM" id="SSF49785">
    <property type="entry name" value="Galactose-binding domain-like"/>
    <property type="match status" value="2"/>
</dbReference>
<dbReference type="PROSITE" id="PS00079">
    <property type="entry name" value="MULTICOPPER_OXIDASE1"/>
    <property type="match status" value="1"/>
</dbReference>
<evidence type="ECO:0000313" key="6">
    <source>
        <dbReference type="Proteomes" id="UP000824782"/>
    </source>
</evidence>
<gene>
    <name evidence="5" type="ORF">GDO81_006499</name>
</gene>
<dbReference type="PROSITE" id="PS01286">
    <property type="entry name" value="FA58C_2"/>
    <property type="match status" value="2"/>
</dbReference>
<sequence>MEQNELVRWHMLNMGGPKDIHVINFHGQTMTERIQAEHQYTSYPLMPGTFATVEMKPARAGIWLLDTEVAEYQQAGMQTIFNVAEEGCHFPLGLANRVISDEQITASHYLDYWEPKLARLNNGGSYNAWSAHVNKSSLQWIQVDLQKIFIISGIQTQGASKYFNQYYIKEFFVAYSKDRRKWNVFKGNSTATHMLFEGNSDSSSVKENQFHPPIAARYIRLFPTSFHNQPALRMELLGCQTQGCSAPLGLENYNIKDAQITASSHKSSWYSSSWLPSLARLNKAGSVNAWQAKSNNNQQWLQIDFLVRKKITGMMTQGASSFGTEMYVTTYAIQYSDNGKNWNSYIDSFTSMEKIFKGNSNSFGYAKNELNPPIYSQYLRIIPKSWNQSIVMRLEVYGCDM</sequence>
<dbReference type="Gene3D" id="2.60.120.260">
    <property type="entry name" value="Galactose-binding domain-like"/>
    <property type="match status" value="2"/>
</dbReference>
<dbReference type="GO" id="GO:0046872">
    <property type="term" value="F:metal ion binding"/>
    <property type="evidence" value="ECO:0007669"/>
    <property type="project" value="UniProtKB-KW"/>
</dbReference>
<keyword evidence="6" id="KW-1185">Reference proteome</keyword>
<keyword evidence="3" id="KW-1015">Disulfide bond</keyword>
<evidence type="ECO:0000256" key="2">
    <source>
        <dbReference type="ARBA" id="ARBA00022837"/>
    </source>
</evidence>
<dbReference type="Pfam" id="PF00754">
    <property type="entry name" value="F5_F8_type_C"/>
    <property type="match status" value="2"/>
</dbReference>
<dbReference type="Proteomes" id="UP000824782">
    <property type="component" value="Unassembled WGS sequence"/>
</dbReference>
<feature type="domain" description="F5/8 type C" evidence="4">
    <location>
        <begin position="244"/>
        <end position="399"/>
    </location>
</feature>
<dbReference type="FunFam" id="2.60.120.260:FF:000002">
    <property type="entry name" value="Coagulation factor VIII"/>
    <property type="match status" value="2"/>
</dbReference>
<dbReference type="PROSITE" id="PS01285">
    <property type="entry name" value="FA58C_1"/>
    <property type="match status" value="1"/>
</dbReference>
<feature type="domain" description="F5/8 type C" evidence="4">
    <location>
        <begin position="88"/>
        <end position="239"/>
    </location>
</feature>
<dbReference type="PANTHER" id="PTHR46806">
    <property type="entry name" value="F5/8 TYPE C DOMAIN-CONTAINING PROTEIN"/>
    <property type="match status" value="1"/>
</dbReference>
<keyword evidence="1" id="KW-0479">Metal-binding</keyword>
<dbReference type="EMBL" id="WNYA01000002">
    <property type="protein sequence ID" value="KAG8589698.1"/>
    <property type="molecule type" value="Genomic_DNA"/>
</dbReference>
<dbReference type="AlphaFoldDB" id="A0AAV7CXL3"/>
<evidence type="ECO:0000313" key="5">
    <source>
        <dbReference type="EMBL" id="KAG8589698.1"/>
    </source>
</evidence>
<dbReference type="InterPro" id="IPR000421">
    <property type="entry name" value="FA58C"/>
</dbReference>
<dbReference type="SMART" id="SM00231">
    <property type="entry name" value="FA58C"/>
    <property type="match status" value="2"/>
</dbReference>
<keyword evidence="2" id="KW-0106">Calcium</keyword>
<reference evidence="5" key="1">
    <citation type="thesis" date="2020" institute="ProQuest LLC" country="789 East Eisenhower Parkway, Ann Arbor, MI, USA">
        <title>Comparative Genomics and Chromosome Evolution.</title>
        <authorList>
            <person name="Mudd A.B."/>
        </authorList>
    </citation>
    <scope>NUCLEOTIDE SEQUENCE</scope>
    <source>
        <strain evidence="5">237g6f4</strain>
        <tissue evidence="5">Blood</tissue>
    </source>
</reference>
<organism evidence="5 6">
    <name type="scientific">Engystomops pustulosus</name>
    <name type="common">Tungara frog</name>
    <name type="synonym">Physalaemus pustulosus</name>
    <dbReference type="NCBI Taxonomy" id="76066"/>
    <lineage>
        <taxon>Eukaryota</taxon>
        <taxon>Metazoa</taxon>
        <taxon>Chordata</taxon>
        <taxon>Craniata</taxon>
        <taxon>Vertebrata</taxon>
        <taxon>Euteleostomi</taxon>
        <taxon>Amphibia</taxon>
        <taxon>Batrachia</taxon>
        <taxon>Anura</taxon>
        <taxon>Neobatrachia</taxon>
        <taxon>Hyloidea</taxon>
        <taxon>Leptodactylidae</taxon>
        <taxon>Leiuperinae</taxon>
        <taxon>Engystomops</taxon>
    </lineage>
</organism>
<dbReference type="InterPro" id="IPR033138">
    <property type="entry name" value="Cu_oxidase_CS"/>
</dbReference>
<name>A0AAV7CXL3_ENGPU</name>
<dbReference type="GO" id="GO:0005886">
    <property type="term" value="C:plasma membrane"/>
    <property type="evidence" value="ECO:0007669"/>
    <property type="project" value="TreeGrafter"/>
</dbReference>